<accession>A0ABQ4ZQG4</accession>
<evidence type="ECO:0000313" key="1">
    <source>
        <dbReference type="EMBL" id="GJS91721.1"/>
    </source>
</evidence>
<dbReference type="PANTHER" id="PTHR33067:SF9">
    <property type="entry name" value="RNA-DIRECTED DNA POLYMERASE"/>
    <property type="match status" value="1"/>
</dbReference>
<evidence type="ECO:0000313" key="2">
    <source>
        <dbReference type="Proteomes" id="UP001151760"/>
    </source>
</evidence>
<dbReference type="PANTHER" id="PTHR33067">
    <property type="entry name" value="RNA-DIRECTED DNA POLYMERASE-RELATED"/>
    <property type="match status" value="1"/>
</dbReference>
<reference evidence="1" key="2">
    <citation type="submission" date="2022-01" db="EMBL/GenBank/DDBJ databases">
        <authorList>
            <person name="Yamashiro T."/>
            <person name="Shiraishi A."/>
            <person name="Satake H."/>
            <person name="Nakayama K."/>
        </authorList>
    </citation>
    <scope>NUCLEOTIDE SEQUENCE</scope>
</reference>
<dbReference type="Proteomes" id="UP001151760">
    <property type="component" value="Unassembled WGS sequence"/>
</dbReference>
<comment type="caution">
    <text evidence="1">The sequence shown here is derived from an EMBL/GenBank/DDBJ whole genome shotgun (WGS) entry which is preliminary data.</text>
</comment>
<name>A0ABQ4ZQG4_9ASTR</name>
<sequence length="589" mass="68839">MDGLSDGGWSNYVPHDEWKLLEFKRNNPIHAKQDCIGEYGVDDNDFEYMCDYLLSNDEPFTVSNEEGRLKVKCKLFGTPREQIANMEQEFDDWAMTNGNHENKKRHREHDYCRIHRVGSKDEETICSSKKSPYEGIGEDTKSIAECESDVEEQELDDQTDKTVNEWFKTKIKKYRRMQQKKDREKVTKEVPRSSIDEYRAIFAKGAQVDRTNELYEVSFVVDDDVLEWDIPSKFLPCQLPPKELNPGSFTLPCTIGSLNLYDMTDLGASINIMPRSIFKHLKLANLKKTDMLVEMADMTRKAPLGRPFLTTMHAHIDVFKRDISLGIGDDRVLFDMDGSEHHFKIHVEKVFYNNKCGKDYGMWPTCNPDLSFCNGDDDVYGKGVHGMLEQWMCFRDNERQSIEGNRIIFADFLKVRHGNKSVDDTTQERRYYEWVAQNSEFNDSDTSHEATMYDNPLLNERVLDSFDIETDYGRTRDDPYSRRFDEYKMEFDNEVEQLANEYDLRIGTKGYALDDVWEKCEKFHGDYESPFVDIKTFEIERYSFDGGRIFVCITKPLDDALPLGRVNESRFMGMIRKEMDEEGGVRRKT</sequence>
<dbReference type="Gene3D" id="2.40.70.10">
    <property type="entry name" value="Acid Proteases"/>
    <property type="match status" value="1"/>
</dbReference>
<gene>
    <name evidence="1" type="ORF">Tco_0774357</name>
</gene>
<dbReference type="EMBL" id="BQNB010011528">
    <property type="protein sequence ID" value="GJS91721.1"/>
    <property type="molecule type" value="Genomic_DNA"/>
</dbReference>
<proteinExistence type="predicted"/>
<dbReference type="InterPro" id="IPR021109">
    <property type="entry name" value="Peptidase_aspartic_dom_sf"/>
</dbReference>
<protein>
    <submittedName>
        <fullName evidence="1">Uncharacterized protein</fullName>
    </submittedName>
</protein>
<reference evidence="1" key="1">
    <citation type="journal article" date="2022" name="Int. J. Mol. Sci.">
        <title>Draft Genome of Tanacetum Coccineum: Genomic Comparison of Closely Related Tanacetum-Family Plants.</title>
        <authorList>
            <person name="Yamashiro T."/>
            <person name="Shiraishi A."/>
            <person name="Nakayama K."/>
            <person name="Satake H."/>
        </authorList>
    </citation>
    <scope>NUCLEOTIDE SEQUENCE</scope>
</reference>
<organism evidence="1 2">
    <name type="scientific">Tanacetum coccineum</name>
    <dbReference type="NCBI Taxonomy" id="301880"/>
    <lineage>
        <taxon>Eukaryota</taxon>
        <taxon>Viridiplantae</taxon>
        <taxon>Streptophyta</taxon>
        <taxon>Embryophyta</taxon>
        <taxon>Tracheophyta</taxon>
        <taxon>Spermatophyta</taxon>
        <taxon>Magnoliopsida</taxon>
        <taxon>eudicotyledons</taxon>
        <taxon>Gunneridae</taxon>
        <taxon>Pentapetalae</taxon>
        <taxon>asterids</taxon>
        <taxon>campanulids</taxon>
        <taxon>Asterales</taxon>
        <taxon>Asteraceae</taxon>
        <taxon>Asteroideae</taxon>
        <taxon>Anthemideae</taxon>
        <taxon>Anthemidinae</taxon>
        <taxon>Tanacetum</taxon>
    </lineage>
</organism>
<keyword evidence="2" id="KW-1185">Reference proteome</keyword>